<name>A0A1D2A419_AUXPR</name>
<sequence length="438" mass="45231">VVHFTSSTNSSESVMGRLRERHGRLELANGAGSEQGEGGTCLRFPDSTTEETERHLGMGEIEVRCPQGVPARTPSSHTATSRGPIVACHPSRPLAAASMPLDRQAQEESSSGVAVWRVGRGRSPDPAAVLAHELQSDVAALSWRPVGGRDLAVGCGTGVALWRVPPDPGAGALAVEGPVLTWLAPAPALAGTGQVNMLTWHPEGHLLAGVCRGVAGFQVWDVATGRATPVRATSDPTTALAWSPCGAYLFQGHASGTLRLWETTAWTSQAWAYGGSHSVHSARAGPGPSLVVAAAWAPARLSAQGLVLVAHAEAPGSLTALHMTGASAPSLEAQPMPVSLAWPADGKEEVTGMAWNPDGQRLAVSLAAAGRPATIVLYAICCDPLVTTRVVGEVPSETEDDATPTSVAFVGLKGSGPNHPLLAIARSSRIALIPLEYA</sequence>
<gene>
    <name evidence="2" type="ORF">g.13547</name>
</gene>
<dbReference type="InterPro" id="IPR015943">
    <property type="entry name" value="WD40/YVTN_repeat-like_dom_sf"/>
</dbReference>
<dbReference type="InterPro" id="IPR045139">
    <property type="entry name" value="Aladin"/>
</dbReference>
<evidence type="ECO:0000256" key="1">
    <source>
        <dbReference type="PROSITE-ProRule" id="PRU00221"/>
    </source>
</evidence>
<dbReference type="SUPFAM" id="SSF82171">
    <property type="entry name" value="DPP6 N-terminal domain-like"/>
    <property type="match status" value="1"/>
</dbReference>
<dbReference type="AlphaFoldDB" id="A0A1D2A419"/>
<dbReference type="PROSITE" id="PS50082">
    <property type="entry name" value="WD_REPEATS_2"/>
    <property type="match status" value="1"/>
</dbReference>
<feature type="non-terminal residue" evidence="2">
    <location>
        <position position="1"/>
    </location>
</feature>
<dbReference type="Pfam" id="PF00400">
    <property type="entry name" value="WD40"/>
    <property type="match status" value="1"/>
</dbReference>
<organism evidence="2">
    <name type="scientific">Auxenochlorella protothecoides</name>
    <name type="common">Green microalga</name>
    <name type="synonym">Chlorella protothecoides</name>
    <dbReference type="NCBI Taxonomy" id="3075"/>
    <lineage>
        <taxon>Eukaryota</taxon>
        <taxon>Viridiplantae</taxon>
        <taxon>Chlorophyta</taxon>
        <taxon>core chlorophytes</taxon>
        <taxon>Trebouxiophyceae</taxon>
        <taxon>Chlorellales</taxon>
        <taxon>Chlorellaceae</taxon>
        <taxon>Auxenochlorella</taxon>
    </lineage>
</organism>
<evidence type="ECO:0008006" key="3">
    <source>
        <dbReference type="Google" id="ProtNLM"/>
    </source>
</evidence>
<dbReference type="InterPro" id="IPR001680">
    <property type="entry name" value="WD40_rpt"/>
</dbReference>
<proteinExistence type="predicted"/>
<dbReference type="SMART" id="SM00320">
    <property type="entry name" value="WD40"/>
    <property type="match status" value="3"/>
</dbReference>
<keyword evidence="1" id="KW-0853">WD repeat</keyword>
<dbReference type="GO" id="GO:0005643">
    <property type="term" value="C:nuclear pore"/>
    <property type="evidence" value="ECO:0007669"/>
    <property type="project" value="TreeGrafter"/>
</dbReference>
<dbReference type="EMBL" id="GDKF01004646">
    <property type="protein sequence ID" value="JAT73976.1"/>
    <property type="molecule type" value="Transcribed_RNA"/>
</dbReference>
<dbReference type="Gene3D" id="2.130.10.10">
    <property type="entry name" value="YVTN repeat-like/Quinoprotein amine dehydrogenase"/>
    <property type="match status" value="1"/>
</dbReference>
<reference evidence="2" key="1">
    <citation type="submission" date="2015-08" db="EMBL/GenBank/DDBJ databases">
        <authorList>
            <person name="Babu N.S."/>
            <person name="Beckwith C.J."/>
            <person name="Beseler K.G."/>
            <person name="Brison A."/>
            <person name="Carone J.V."/>
            <person name="Caskin T.P."/>
            <person name="Diamond M."/>
            <person name="Durham M.E."/>
            <person name="Foxe J.M."/>
            <person name="Go M."/>
            <person name="Henderson B.A."/>
            <person name="Jones I.B."/>
            <person name="McGettigan J.A."/>
            <person name="Micheletti S.J."/>
            <person name="Nasrallah M.E."/>
            <person name="Ortiz D."/>
            <person name="Piller C.R."/>
            <person name="Privatt S.R."/>
            <person name="Schneider S.L."/>
            <person name="Sharp S."/>
            <person name="Smith T.C."/>
            <person name="Stanton J.D."/>
            <person name="Ullery H.E."/>
            <person name="Wilson R.J."/>
            <person name="Serrano M.G."/>
            <person name="Buck G."/>
            <person name="Lee V."/>
            <person name="Wang Y."/>
            <person name="Carvalho R."/>
            <person name="Voegtly L."/>
            <person name="Shi R."/>
            <person name="Duckworth R."/>
            <person name="Johnson A."/>
            <person name="Loviza R."/>
            <person name="Walstead R."/>
            <person name="Shah Z."/>
            <person name="Kiflezghi M."/>
            <person name="Wade K."/>
            <person name="Ball S.L."/>
            <person name="Bradley K.W."/>
            <person name="Asai D.J."/>
            <person name="Bowman C.A."/>
            <person name="Russell D.A."/>
            <person name="Pope W.H."/>
            <person name="Jacobs-Sera D."/>
            <person name="Hendrix R.W."/>
            <person name="Hatfull G.F."/>
        </authorList>
    </citation>
    <scope>NUCLEOTIDE SEQUENCE</scope>
</reference>
<accession>A0A1D2A419</accession>
<dbReference type="PANTHER" id="PTHR14494:SF0">
    <property type="entry name" value="ALADIN"/>
    <property type="match status" value="1"/>
</dbReference>
<dbReference type="GO" id="GO:0006913">
    <property type="term" value="P:nucleocytoplasmic transport"/>
    <property type="evidence" value="ECO:0007669"/>
    <property type="project" value="TreeGrafter"/>
</dbReference>
<evidence type="ECO:0000313" key="2">
    <source>
        <dbReference type="EMBL" id="JAT73976.1"/>
    </source>
</evidence>
<feature type="repeat" description="WD" evidence="1">
    <location>
        <begin position="230"/>
        <end position="262"/>
    </location>
</feature>
<protein>
    <recommendedName>
        <fullName evidence="3">Anaphase-promoting complex subunit 4 WD40 domain-containing protein</fullName>
    </recommendedName>
</protein>
<dbReference type="PANTHER" id="PTHR14494">
    <property type="entry name" value="ALADIN/ADRACALIN/AAAS"/>
    <property type="match status" value="1"/>
</dbReference>